<dbReference type="Proteomes" id="UP000006621">
    <property type="component" value="Chromosome"/>
</dbReference>
<feature type="active site" description="Proton donor" evidence="8">
    <location>
        <position position="12"/>
    </location>
</feature>
<comment type="subcellular location">
    <subcellularLocation>
        <location evidence="1 7">Cytoplasm</location>
    </subcellularLocation>
</comment>
<protein>
    <recommendedName>
        <fullName evidence="6 7">D,D-heptose 1,7-bisphosphate phosphatase</fullName>
        <ecNumber evidence="7">3.1.3.-</ecNumber>
    </recommendedName>
</protein>
<keyword evidence="3 11" id="KW-0479">Metal-binding</keyword>
<feature type="binding site" evidence="11">
    <location>
        <position position="138"/>
    </location>
    <ligand>
        <name>Mg(2+)</name>
        <dbReference type="ChEBI" id="CHEBI:18420"/>
    </ligand>
</feature>
<evidence type="ECO:0000256" key="7">
    <source>
        <dbReference type="PIRNR" id="PIRNR004682"/>
    </source>
</evidence>
<reference evidence="12 13" key="1">
    <citation type="journal article" date="2011" name="Stand. Genomic Sci.">
        <title>Genome sequence of the moderately thermophilic halophile Flexistipes sinusarabici strain (MAS10).</title>
        <authorList>
            <person name="Lapidus A."/>
            <person name="Chertkov O."/>
            <person name="Nolan M."/>
            <person name="Lucas S."/>
            <person name="Hammon N."/>
            <person name="Deshpande S."/>
            <person name="Cheng J.F."/>
            <person name="Tapia R."/>
            <person name="Han C."/>
            <person name="Goodwin L."/>
            <person name="Pitluck S."/>
            <person name="Liolios K."/>
            <person name="Pagani I."/>
            <person name="Ivanova N."/>
            <person name="Huntemann M."/>
            <person name="Mavromatis K."/>
            <person name="Mikhailova N."/>
            <person name="Pati A."/>
            <person name="Chen A."/>
            <person name="Palaniappan K."/>
            <person name="Land M."/>
            <person name="Hauser L."/>
            <person name="Brambilla E.M."/>
            <person name="Rohde M."/>
            <person name="Abt B."/>
            <person name="Spring S."/>
            <person name="Goker M."/>
            <person name="Bristow J."/>
            <person name="Eisen J.A."/>
            <person name="Markowitz V."/>
            <person name="Hugenholtz P."/>
            <person name="Kyrpides N.C."/>
            <person name="Klenk H.P."/>
            <person name="Woyke T."/>
        </authorList>
    </citation>
    <scope>NUCLEOTIDE SEQUENCE [LARGE SCALE GENOMIC DNA]</scope>
    <source>
        <strain evidence="13">DSM 4947 / MAS 10</strain>
    </source>
</reference>
<feature type="site" description="Contributes to substrate recognition" evidence="10">
    <location>
        <position position="110"/>
    </location>
</feature>
<feature type="active site" description="Nucleophile" evidence="8">
    <location>
        <position position="10"/>
    </location>
</feature>
<keyword evidence="13" id="KW-1185">Reference proteome</keyword>
<evidence type="ECO:0000256" key="9">
    <source>
        <dbReference type="PIRSR" id="PIRSR004682-2"/>
    </source>
</evidence>
<dbReference type="OrthoDB" id="9801899at2"/>
<dbReference type="NCBIfam" id="TIGR01662">
    <property type="entry name" value="HAD-SF-IIIA"/>
    <property type="match status" value="1"/>
</dbReference>
<evidence type="ECO:0000256" key="10">
    <source>
        <dbReference type="PIRSR" id="PIRSR004682-3"/>
    </source>
</evidence>
<feature type="binding site" evidence="9">
    <location>
        <begin position="18"/>
        <end position="21"/>
    </location>
    <ligand>
        <name>substrate</name>
    </ligand>
</feature>
<dbReference type="KEGG" id="fsi:Flexsi_2066"/>
<dbReference type="HOGENOM" id="CLU_085077_2_1_0"/>
<gene>
    <name evidence="12" type="ordered locus">Flexsi_2066</name>
</gene>
<evidence type="ECO:0000256" key="4">
    <source>
        <dbReference type="ARBA" id="ARBA00022801"/>
    </source>
</evidence>
<dbReference type="InterPro" id="IPR023214">
    <property type="entry name" value="HAD_sf"/>
</dbReference>
<dbReference type="PIRSF" id="PIRSF004682">
    <property type="entry name" value="GmhB"/>
    <property type="match status" value="1"/>
</dbReference>
<feature type="binding site" evidence="9">
    <location>
        <position position="138"/>
    </location>
    <ligand>
        <name>substrate</name>
    </ligand>
</feature>
<sequence>MAKRPIVFIDRDGTLNKEAGYINHIDNFQLYPFVYQAIRLLNHFNILSVVITNQAGIGRGYFTESFLKYVHNKMFSMLKKNGAFIDGLYYCPHHPSSKLAEYAVECDCRKPKTKMLEKALEEFSPEVDRKKMYVIGDKFSDIKMGNNFGCRTVMVKTGYGKGELKSKDNDSPKPSKIENNFLSAVLWIIRDLNLNVF</sequence>
<keyword evidence="11" id="KW-0460">Magnesium</keyword>
<feature type="binding site" evidence="11">
    <location>
        <position position="10"/>
    </location>
    <ligand>
        <name>Mg(2+)</name>
        <dbReference type="ChEBI" id="CHEBI:18420"/>
    </ligand>
</feature>
<evidence type="ECO:0000256" key="3">
    <source>
        <dbReference type="ARBA" id="ARBA00022723"/>
    </source>
</evidence>
<dbReference type="AlphaFoldDB" id="F8E557"/>
<dbReference type="GO" id="GO:0005975">
    <property type="term" value="P:carbohydrate metabolic process"/>
    <property type="evidence" value="ECO:0007669"/>
    <property type="project" value="InterPro"/>
</dbReference>
<dbReference type="PANTHER" id="PTHR42891:SF1">
    <property type="entry name" value="D-GLYCERO-BETA-D-MANNO-HEPTOSE-1,7-BISPHOSPHATE 7-PHOSPHATASE"/>
    <property type="match status" value="1"/>
</dbReference>
<feature type="binding site" evidence="11">
    <location>
        <position position="108"/>
    </location>
    <ligand>
        <name>Zn(2+)</name>
        <dbReference type="ChEBI" id="CHEBI:29105"/>
    </ligand>
</feature>
<dbReference type="SUPFAM" id="SSF56784">
    <property type="entry name" value="HAD-like"/>
    <property type="match status" value="1"/>
</dbReference>
<comment type="cofactor">
    <cofactor evidence="11">
        <name>Zn(2+)</name>
        <dbReference type="ChEBI" id="CHEBI:29105"/>
    </cofactor>
</comment>
<proteinExistence type="inferred from homology"/>
<feature type="binding site" evidence="11">
    <location>
        <position position="93"/>
    </location>
    <ligand>
        <name>Zn(2+)</name>
        <dbReference type="ChEBI" id="CHEBI:29105"/>
    </ligand>
</feature>
<dbReference type="EC" id="3.1.3.-" evidence="7"/>
<dbReference type="Pfam" id="PF13242">
    <property type="entry name" value="Hydrolase_like"/>
    <property type="match status" value="1"/>
</dbReference>
<dbReference type="GO" id="GO:0005737">
    <property type="term" value="C:cytoplasm"/>
    <property type="evidence" value="ECO:0007669"/>
    <property type="project" value="UniProtKB-SubCell"/>
</dbReference>
<keyword evidence="2 7" id="KW-0963">Cytoplasm</keyword>
<dbReference type="PANTHER" id="PTHR42891">
    <property type="entry name" value="D-GLYCERO-BETA-D-MANNO-HEPTOSE-1,7-BISPHOSPHATE 7-PHOSPHATASE"/>
    <property type="match status" value="1"/>
</dbReference>
<feature type="binding site" evidence="9">
    <location>
        <begin position="10"/>
        <end position="12"/>
    </location>
    <ligand>
        <name>substrate</name>
    </ligand>
</feature>
<organism evidence="12 13">
    <name type="scientific">Flexistipes sinusarabici (strain ATCC 49648 / DSM 4947 / MAS 10)</name>
    <dbReference type="NCBI Taxonomy" id="717231"/>
    <lineage>
        <taxon>Bacteria</taxon>
        <taxon>Pseudomonadati</taxon>
        <taxon>Deferribacterota</taxon>
        <taxon>Deferribacteres</taxon>
        <taxon>Deferribacterales</taxon>
        <taxon>Flexistipitaceae</taxon>
        <taxon>Flexistipes</taxon>
    </lineage>
</organism>
<dbReference type="GO" id="GO:0016791">
    <property type="term" value="F:phosphatase activity"/>
    <property type="evidence" value="ECO:0007669"/>
    <property type="project" value="InterPro"/>
</dbReference>
<name>F8E557_FLESM</name>
<evidence type="ECO:0000313" key="12">
    <source>
        <dbReference type="EMBL" id="AEI15693.1"/>
    </source>
</evidence>
<dbReference type="InterPro" id="IPR004446">
    <property type="entry name" value="Heptose_bisP_phosphatase"/>
</dbReference>
<dbReference type="RefSeq" id="WP_013887143.1">
    <property type="nucleotide sequence ID" value="NC_015672.1"/>
</dbReference>
<feature type="binding site" evidence="11">
    <location>
        <position position="137"/>
    </location>
    <ligand>
        <name>Mg(2+)</name>
        <dbReference type="ChEBI" id="CHEBI:18420"/>
    </ligand>
</feature>
<comment type="similarity">
    <text evidence="7">Belongs to the gmhB family.</text>
</comment>
<dbReference type="EMBL" id="CP002858">
    <property type="protein sequence ID" value="AEI15693.1"/>
    <property type="molecule type" value="Genomic_DNA"/>
</dbReference>
<dbReference type="GO" id="GO:0046872">
    <property type="term" value="F:metal ion binding"/>
    <property type="evidence" value="ECO:0007669"/>
    <property type="project" value="UniProtKB-KW"/>
</dbReference>
<dbReference type="NCBIfam" id="TIGR01656">
    <property type="entry name" value="Histidinol-ppas"/>
    <property type="match status" value="1"/>
</dbReference>
<evidence type="ECO:0000256" key="8">
    <source>
        <dbReference type="PIRSR" id="PIRSR004682-1"/>
    </source>
</evidence>
<evidence type="ECO:0000256" key="6">
    <source>
        <dbReference type="ARBA" id="ARBA00031828"/>
    </source>
</evidence>
<evidence type="ECO:0000256" key="11">
    <source>
        <dbReference type="PIRSR" id="PIRSR004682-4"/>
    </source>
</evidence>
<comment type="cofactor">
    <cofactor evidence="11">
        <name>Mg(2+)</name>
        <dbReference type="ChEBI" id="CHEBI:18420"/>
    </cofactor>
</comment>
<evidence type="ECO:0000256" key="1">
    <source>
        <dbReference type="ARBA" id="ARBA00004496"/>
    </source>
</evidence>
<dbReference type="InterPro" id="IPR036412">
    <property type="entry name" value="HAD-like_sf"/>
</dbReference>
<evidence type="ECO:0000256" key="2">
    <source>
        <dbReference type="ARBA" id="ARBA00022490"/>
    </source>
</evidence>
<feature type="binding site" evidence="9">
    <location>
        <begin position="109"/>
        <end position="110"/>
    </location>
    <ligand>
        <name>substrate</name>
    </ligand>
</feature>
<feature type="binding site" evidence="11">
    <location>
        <position position="106"/>
    </location>
    <ligand>
        <name>Zn(2+)</name>
        <dbReference type="ChEBI" id="CHEBI:29105"/>
    </ligand>
</feature>
<feature type="site" description="Contributes to substrate recognition" evidence="10">
    <location>
        <position position="109"/>
    </location>
</feature>
<reference evidence="13" key="2">
    <citation type="submission" date="2011-06" db="EMBL/GenBank/DDBJ databases">
        <title>The complete genome of Flexistipes sinusarabici DSM 4947.</title>
        <authorList>
            <person name="Lucas S."/>
            <person name="Han J."/>
            <person name="Lapidus A."/>
            <person name="Bruce D."/>
            <person name="Goodwin L."/>
            <person name="Pitluck S."/>
            <person name="Peters L."/>
            <person name="Kyrpides N."/>
            <person name="Mavromatis K."/>
            <person name="Ivanova N."/>
            <person name="Mikhailova N."/>
            <person name="Chertkov O."/>
            <person name="Detter J.C."/>
            <person name="Tapia R."/>
            <person name="Han C."/>
            <person name="Land M."/>
            <person name="Hauser L."/>
            <person name="Markowitz V."/>
            <person name="Cheng J.-F."/>
            <person name="Hugenholtz P."/>
            <person name="Woyke T."/>
            <person name="Wu D."/>
            <person name="Spring S."/>
            <person name="Schroeder M."/>
            <person name="Brambilla E."/>
            <person name="Klenk H.-P."/>
            <person name="Eisen J.A."/>
        </authorList>
    </citation>
    <scope>NUCLEOTIDE SEQUENCE [LARGE SCALE GENOMIC DNA]</scope>
    <source>
        <strain evidence="13">DSM 4947 / MAS 10</strain>
    </source>
</reference>
<feature type="site" description="Stabilizes the phosphoryl group" evidence="10">
    <location>
        <position position="52"/>
    </location>
</feature>
<feature type="binding site" evidence="9">
    <location>
        <begin position="52"/>
        <end position="55"/>
    </location>
    <ligand>
        <name>substrate</name>
    </ligand>
</feature>
<dbReference type="InterPro" id="IPR006543">
    <property type="entry name" value="Histidinol-phos"/>
</dbReference>
<keyword evidence="4 7" id="KW-0378">Hydrolase</keyword>
<keyword evidence="5 7" id="KW-0119">Carbohydrate metabolism</keyword>
<feature type="binding site" evidence="11">
    <location>
        <position position="91"/>
    </location>
    <ligand>
        <name>Zn(2+)</name>
        <dbReference type="ChEBI" id="CHEBI:29105"/>
    </ligand>
</feature>
<keyword evidence="11" id="KW-0862">Zinc</keyword>
<feature type="binding site" evidence="11">
    <location>
        <position position="12"/>
    </location>
    <ligand>
        <name>Mg(2+)</name>
        <dbReference type="ChEBI" id="CHEBI:18420"/>
    </ligand>
</feature>
<dbReference type="CDD" id="cd07503">
    <property type="entry name" value="HAD_HisB-N"/>
    <property type="match status" value="1"/>
</dbReference>
<dbReference type="Gene3D" id="3.40.50.1000">
    <property type="entry name" value="HAD superfamily/HAD-like"/>
    <property type="match status" value="1"/>
</dbReference>
<evidence type="ECO:0000313" key="13">
    <source>
        <dbReference type="Proteomes" id="UP000006621"/>
    </source>
</evidence>
<accession>F8E557</accession>
<dbReference type="STRING" id="717231.Flexsi_2066"/>
<dbReference type="InterPro" id="IPR006549">
    <property type="entry name" value="HAD-SF_hydro_IIIA"/>
</dbReference>
<evidence type="ECO:0000256" key="5">
    <source>
        <dbReference type="ARBA" id="ARBA00023277"/>
    </source>
</evidence>
<dbReference type="eggNOG" id="COG0241">
    <property type="taxonomic scope" value="Bacteria"/>
</dbReference>